<gene>
    <name evidence="2" type="ORF">NUTIK01_11330</name>
</gene>
<organism evidence="2 3">
    <name type="scientific">Novosphingobium pituita</name>
    <dbReference type="NCBI Taxonomy" id="3056842"/>
    <lineage>
        <taxon>Bacteria</taxon>
        <taxon>Pseudomonadati</taxon>
        <taxon>Pseudomonadota</taxon>
        <taxon>Alphaproteobacteria</taxon>
        <taxon>Sphingomonadales</taxon>
        <taxon>Sphingomonadaceae</taxon>
        <taxon>Novosphingobium</taxon>
    </lineage>
</organism>
<dbReference type="EMBL" id="BTFW01000001">
    <property type="protein sequence ID" value="GMM60356.1"/>
    <property type="molecule type" value="Genomic_DNA"/>
</dbReference>
<reference evidence="2 3" key="1">
    <citation type="submission" date="2023-06" db="EMBL/GenBank/DDBJ databases">
        <title>Draft genome sequence of Novosphingobium sp. strain IK01.</title>
        <authorList>
            <person name="Hatamoto M."/>
            <person name="Ikarashi T."/>
            <person name="Yamaguchi T."/>
        </authorList>
    </citation>
    <scope>NUCLEOTIDE SEQUENCE [LARGE SCALE GENOMIC DNA]</scope>
    <source>
        <strain evidence="2 3">IK01</strain>
    </source>
</reference>
<protein>
    <submittedName>
        <fullName evidence="2">Uncharacterized protein</fullName>
    </submittedName>
</protein>
<accession>A0ABQ6P899</accession>
<feature type="compositionally biased region" description="Low complexity" evidence="1">
    <location>
        <begin position="34"/>
        <end position="47"/>
    </location>
</feature>
<evidence type="ECO:0000313" key="3">
    <source>
        <dbReference type="Proteomes" id="UP001187221"/>
    </source>
</evidence>
<keyword evidence="3" id="KW-1185">Reference proteome</keyword>
<feature type="region of interest" description="Disordered" evidence="1">
    <location>
        <begin position="1"/>
        <end position="47"/>
    </location>
</feature>
<sequence>MKPLDRLGTEIGPDMGPDIGRDRNPASDNPVSDNPASNRPVSSSPVSNRAALADVVGMLEGSLAVLDRQGASLAAAHLSMVLDLMRKEIDGPVPPEGIAGIPATIQSTQLH</sequence>
<comment type="caution">
    <text evidence="2">The sequence shown here is derived from an EMBL/GenBank/DDBJ whole genome shotgun (WGS) entry which is preliminary data.</text>
</comment>
<evidence type="ECO:0000313" key="2">
    <source>
        <dbReference type="EMBL" id="GMM60356.1"/>
    </source>
</evidence>
<proteinExistence type="predicted"/>
<dbReference type="Proteomes" id="UP001187221">
    <property type="component" value="Unassembled WGS sequence"/>
</dbReference>
<evidence type="ECO:0000256" key="1">
    <source>
        <dbReference type="SAM" id="MobiDB-lite"/>
    </source>
</evidence>
<name>A0ABQ6P899_9SPHN</name>